<evidence type="ECO:0000313" key="1">
    <source>
        <dbReference type="EMBL" id="KAF0758664.1"/>
    </source>
</evidence>
<accession>A0A6A5AU14</accession>
<dbReference type="Proteomes" id="UP000469452">
    <property type="component" value="Unassembled WGS sequence"/>
</dbReference>
<sequence>MDWYAFAKELFLAELGLNAVNHLLLLQVIHLVCLLMFCIPHHDALGGLRFELVPLFWLIDHVVGNAAKRAKLVQTDLIAGEGLYRGCRGVGAMWHAILDEHRCIHRFGPPMLDETGVGEHGHGISMMERRLVNTSHSSNARLKALEEYSDRPGSEDLDLPSCLRLGPHHDFRELGLLVAASVDLTKRTAFTSNPASTAFGVRHPAFPYVYHGHESDALGGDGSRE</sequence>
<reference evidence="1 2" key="1">
    <citation type="submission" date="2019-06" db="EMBL/GenBank/DDBJ databases">
        <title>Genomics analysis of Aphanomyces spp. identifies a new class of oomycete effector associated with host adaptation.</title>
        <authorList>
            <person name="Gaulin E."/>
        </authorList>
    </citation>
    <scope>NUCLEOTIDE SEQUENCE [LARGE SCALE GENOMIC DNA]</scope>
    <source>
        <strain evidence="1 2">E</strain>
    </source>
</reference>
<proteinExistence type="predicted"/>
<dbReference type="EMBL" id="VJMI01009558">
    <property type="protein sequence ID" value="KAF0758664.1"/>
    <property type="molecule type" value="Genomic_DNA"/>
</dbReference>
<protein>
    <submittedName>
        <fullName evidence="1">Uncharacterized protein</fullName>
    </submittedName>
</protein>
<evidence type="ECO:0000313" key="2">
    <source>
        <dbReference type="Proteomes" id="UP000469452"/>
    </source>
</evidence>
<comment type="caution">
    <text evidence="1">The sequence shown here is derived from an EMBL/GenBank/DDBJ whole genome shotgun (WGS) entry which is preliminary data.</text>
</comment>
<dbReference type="VEuPathDB" id="FungiDB:H257_17089"/>
<organism evidence="1 2">
    <name type="scientific">Aphanomyces astaci</name>
    <name type="common">Crayfish plague agent</name>
    <dbReference type="NCBI Taxonomy" id="112090"/>
    <lineage>
        <taxon>Eukaryota</taxon>
        <taxon>Sar</taxon>
        <taxon>Stramenopiles</taxon>
        <taxon>Oomycota</taxon>
        <taxon>Saprolegniomycetes</taxon>
        <taxon>Saprolegniales</taxon>
        <taxon>Verrucalvaceae</taxon>
        <taxon>Aphanomyces</taxon>
    </lineage>
</organism>
<gene>
    <name evidence="1" type="ORF">AaE_003868</name>
</gene>
<name>A0A6A5AU14_APHAT</name>
<dbReference type="AlphaFoldDB" id="A0A6A5AU14"/>